<dbReference type="GO" id="GO:0003824">
    <property type="term" value="F:catalytic activity"/>
    <property type="evidence" value="ECO:0007669"/>
    <property type="project" value="InterPro"/>
</dbReference>
<evidence type="ECO:0000259" key="1">
    <source>
        <dbReference type="Pfam" id="PF02784"/>
    </source>
</evidence>
<accession>A0A7H1NQK9</accession>
<organism evidence="2 3">
    <name type="scientific">Entomobacter blattae</name>
    <dbReference type="NCBI Taxonomy" id="2762277"/>
    <lineage>
        <taxon>Bacteria</taxon>
        <taxon>Pseudomonadati</taxon>
        <taxon>Pseudomonadota</taxon>
        <taxon>Alphaproteobacteria</taxon>
        <taxon>Acetobacterales</taxon>
        <taxon>Acetobacteraceae</taxon>
        <taxon>Entomobacter</taxon>
    </lineage>
</organism>
<dbReference type="KEGG" id="ebla:JGUZn3_08370"/>
<name>A0A7H1NQK9_9PROT</name>
<keyword evidence="3" id="KW-1185">Reference proteome</keyword>
<dbReference type="EMBL" id="CP060244">
    <property type="protein sequence ID" value="QNT78069.1"/>
    <property type="molecule type" value="Genomic_DNA"/>
</dbReference>
<evidence type="ECO:0000313" key="3">
    <source>
        <dbReference type="Proteomes" id="UP000516349"/>
    </source>
</evidence>
<gene>
    <name evidence="2" type="ORF">JGUZn3_08370</name>
</gene>
<dbReference type="InterPro" id="IPR022644">
    <property type="entry name" value="De-COase2_N"/>
</dbReference>
<reference evidence="2 3" key="1">
    <citation type="submission" date="2020-08" db="EMBL/GenBank/DDBJ databases">
        <title>Complete genome sequence of Entomobacter blattae G55GP.</title>
        <authorList>
            <person name="Poehlein A."/>
            <person name="Guzman J."/>
            <person name="Daniel R."/>
            <person name="Vilcinskas A."/>
        </authorList>
    </citation>
    <scope>NUCLEOTIDE SEQUENCE [LARGE SCALE GENOMIC DNA]</scope>
    <source>
        <strain evidence="2 3">G55GP</strain>
    </source>
</reference>
<proteinExistence type="predicted"/>
<dbReference type="Pfam" id="PF02784">
    <property type="entry name" value="Orn_Arg_deC_N"/>
    <property type="match status" value="1"/>
</dbReference>
<feature type="domain" description="Orn/DAP/Arg decarboxylase 2 N-terminal" evidence="1">
    <location>
        <begin position="2"/>
        <end position="60"/>
    </location>
</feature>
<evidence type="ECO:0000313" key="2">
    <source>
        <dbReference type="EMBL" id="QNT78069.1"/>
    </source>
</evidence>
<dbReference type="AlphaFoldDB" id="A0A7H1NQK9"/>
<dbReference type="InterPro" id="IPR029066">
    <property type="entry name" value="PLP-binding_barrel"/>
</dbReference>
<sequence length="62" mass="6406">MAILERLVSLGSSFDAASWEEVELCLQAGTPAGGISFGNTIKKASAIAQAYQAGVRLFAFAA</sequence>
<dbReference type="SUPFAM" id="SSF51419">
    <property type="entry name" value="PLP-binding barrel"/>
    <property type="match status" value="1"/>
</dbReference>
<protein>
    <recommendedName>
        <fullName evidence="1">Orn/DAP/Arg decarboxylase 2 N-terminal domain-containing protein</fullName>
    </recommendedName>
</protein>
<dbReference type="Gene3D" id="3.20.20.10">
    <property type="entry name" value="Alanine racemase"/>
    <property type="match status" value="1"/>
</dbReference>
<dbReference type="Proteomes" id="UP000516349">
    <property type="component" value="Chromosome"/>
</dbReference>